<dbReference type="InterPro" id="IPR016024">
    <property type="entry name" value="ARM-type_fold"/>
</dbReference>
<organism evidence="1 2">
    <name type="scientific">Candidatus Weimeria bifida</name>
    <dbReference type="NCBI Taxonomy" id="2599074"/>
    <lineage>
        <taxon>Bacteria</taxon>
        <taxon>Bacillati</taxon>
        <taxon>Bacillota</taxon>
        <taxon>Clostridia</taxon>
        <taxon>Lachnospirales</taxon>
        <taxon>Lachnospiraceae</taxon>
        <taxon>Candidatus Weimeria</taxon>
    </lineage>
</organism>
<sequence length="233" mass="27094">MDRTQIREELIRHSDEKYKKFSAGLLPGVNSILGVRLPELRKIAKRLAGEGWRENLQQLSDDTFEEIMLQGMVIGYAKCPADERLQIIKEFVPKIDNWSVCDSFCTGLKFVRSEQELVFNFLKPYIESEKEFEQRFAAVILLDYFIDETWLSLTVNALMQINAKAYYAKMAVAWAMAECYLHFPEQIMPILKNNNLDTEVQQKTLQKIIESRTISSETREEIRAMKRAALKAK</sequence>
<evidence type="ECO:0000313" key="1">
    <source>
        <dbReference type="EMBL" id="MQN00906.1"/>
    </source>
</evidence>
<dbReference type="Pfam" id="PF08713">
    <property type="entry name" value="DNA_alkylation"/>
    <property type="match status" value="1"/>
</dbReference>
<dbReference type="InterPro" id="IPR014825">
    <property type="entry name" value="DNA_alkylation"/>
</dbReference>
<dbReference type="PANTHER" id="PTHR34070">
    <property type="entry name" value="ARMADILLO-TYPE FOLD"/>
    <property type="match status" value="1"/>
</dbReference>
<dbReference type="SUPFAM" id="SSF48371">
    <property type="entry name" value="ARM repeat"/>
    <property type="match status" value="1"/>
</dbReference>
<comment type="caution">
    <text evidence="1">The sequence shown here is derived from an EMBL/GenBank/DDBJ whole genome shotgun (WGS) entry which is preliminary data.</text>
</comment>
<dbReference type="Proteomes" id="UP000460257">
    <property type="component" value="Unassembled WGS sequence"/>
</dbReference>
<accession>A0A6N7IZ72</accession>
<dbReference type="Gene3D" id="1.25.10.90">
    <property type="match status" value="1"/>
</dbReference>
<name>A0A6N7IZ72_9FIRM</name>
<dbReference type="CDD" id="cd06561">
    <property type="entry name" value="AlkD_like"/>
    <property type="match status" value="1"/>
</dbReference>
<dbReference type="AlphaFoldDB" id="A0A6N7IZ72"/>
<gene>
    <name evidence="1" type="ORF">FRC54_02790</name>
</gene>
<keyword evidence="2" id="KW-1185">Reference proteome</keyword>
<evidence type="ECO:0000313" key="2">
    <source>
        <dbReference type="Proteomes" id="UP000460257"/>
    </source>
</evidence>
<proteinExistence type="predicted"/>
<dbReference type="EMBL" id="VOGC01000002">
    <property type="protein sequence ID" value="MQN00906.1"/>
    <property type="molecule type" value="Genomic_DNA"/>
</dbReference>
<reference evidence="1" key="1">
    <citation type="journal article" date="2020" name="Appl. Environ. Microbiol.">
        <title>Medium-Chain Fatty Acid Synthesis by 'Candidatus Weimeria bifida' gen. nov., sp. nov., and 'Candidatus Pseudoramibacter fermentans' sp. nov.</title>
        <authorList>
            <person name="Scarborough M.J."/>
            <person name="Myers K.S."/>
            <person name="Donohue T.J."/>
            <person name="Noguera D.R."/>
        </authorList>
    </citation>
    <scope>NUCLEOTIDE SEQUENCE</scope>
    <source>
        <strain evidence="1">LCO1.1</strain>
    </source>
</reference>
<dbReference type="PANTHER" id="PTHR34070:SF1">
    <property type="entry name" value="DNA ALKYLATION REPAIR PROTEIN"/>
    <property type="match status" value="1"/>
</dbReference>
<protein>
    <submittedName>
        <fullName evidence="1">DNA alkylation repair protein</fullName>
    </submittedName>
</protein>